<feature type="transmembrane region" description="Helical" evidence="7">
    <location>
        <begin position="9"/>
        <end position="31"/>
    </location>
</feature>
<comment type="similarity">
    <text evidence="2">Belongs to the UPF0126 family.</text>
</comment>
<protein>
    <submittedName>
        <fullName evidence="9">Uncharacterized membrane protein YeiH</fullName>
    </submittedName>
</protein>
<feature type="transmembrane region" description="Helical" evidence="7">
    <location>
        <begin position="117"/>
        <end position="137"/>
    </location>
</feature>
<evidence type="ECO:0000256" key="7">
    <source>
        <dbReference type="SAM" id="Phobius"/>
    </source>
</evidence>
<keyword evidence="10" id="KW-1185">Reference proteome</keyword>
<dbReference type="Proteomes" id="UP000242610">
    <property type="component" value="Unassembled WGS sequence"/>
</dbReference>
<dbReference type="PANTHER" id="PTHR30506:SF3">
    <property type="entry name" value="UPF0126 INNER MEMBRANE PROTEIN YADS-RELATED"/>
    <property type="match status" value="1"/>
</dbReference>
<sequence>MRLALESNIFFWAIEYVATFCCGLLGGLCAVKKKYDFIAIMITVWLTGLGGGIIRDVFLGIFPPVGVSDKGLVITTLLASATVAVIYPEVDRLGWSMIILDALALGLYSVNGTQKALIYNTSGMTAVFMGLITAIGGGLIRDMLLNEVPAVINDRRWYVLPAIFGSVLTVFVTRAFQSGRISFQWEVGFEVLIVVCVVALRVLSVHFNWQVPGAVRRDRVLLPSGKKNSEEQ</sequence>
<evidence type="ECO:0000256" key="2">
    <source>
        <dbReference type="ARBA" id="ARBA00008193"/>
    </source>
</evidence>
<dbReference type="AlphaFoldDB" id="A0A1C4H299"/>
<dbReference type="EMBL" id="FMBL01000001">
    <property type="protein sequence ID" value="SCC78971.1"/>
    <property type="molecule type" value="Genomic_DNA"/>
</dbReference>
<evidence type="ECO:0000259" key="8">
    <source>
        <dbReference type="Pfam" id="PF03458"/>
    </source>
</evidence>
<name>A0A1C4H299_9BIFI</name>
<evidence type="ECO:0000256" key="3">
    <source>
        <dbReference type="ARBA" id="ARBA00022475"/>
    </source>
</evidence>
<evidence type="ECO:0000256" key="1">
    <source>
        <dbReference type="ARBA" id="ARBA00004651"/>
    </source>
</evidence>
<dbReference type="GO" id="GO:0005886">
    <property type="term" value="C:plasma membrane"/>
    <property type="evidence" value="ECO:0007669"/>
    <property type="project" value="UniProtKB-SubCell"/>
</dbReference>
<feature type="transmembrane region" description="Helical" evidence="7">
    <location>
        <begin position="157"/>
        <end position="176"/>
    </location>
</feature>
<comment type="subcellular location">
    <subcellularLocation>
        <location evidence="1">Cell membrane</location>
        <topology evidence="1">Multi-pass membrane protein</topology>
    </subcellularLocation>
</comment>
<evidence type="ECO:0000256" key="6">
    <source>
        <dbReference type="ARBA" id="ARBA00023136"/>
    </source>
</evidence>
<dbReference type="STRING" id="1505727.GA0061077_0513"/>
<evidence type="ECO:0000313" key="10">
    <source>
        <dbReference type="Proteomes" id="UP000242610"/>
    </source>
</evidence>
<accession>A0A1C4H299</accession>
<dbReference type="PANTHER" id="PTHR30506">
    <property type="entry name" value="INNER MEMBRANE PROTEIN"/>
    <property type="match status" value="1"/>
</dbReference>
<keyword evidence="4 7" id="KW-0812">Transmembrane</keyword>
<organism evidence="9 10">
    <name type="scientific">Bifidobacterium commune</name>
    <dbReference type="NCBI Taxonomy" id="1505727"/>
    <lineage>
        <taxon>Bacteria</taxon>
        <taxon>Bacillati</taxon>
        <taxon>Actinomycetota</taxon>
        <taxon>Actinomycetes</taxon>
        <taxon>Bifidobacteriales</taxon>
        <taxon>Bifidobacteriaceae</taxon>
        <taxon>Bifidobacterium</taxon>
    </lineage>
</organism>
<keyword evidence="5 7" id="KW-1133">Transmembrane helix</keyword>
<feature type="transmembrane region" description="Helical" evidence="7">
    <location>
        <begin position="37"/>
        <end position="59"/>
    </location>
</feature>
<feature type="transmembrane region" description="Helical" evidence="7">
    <location>
        <begin position="188"/>
        <end position="209"/>
    </location>
</feature>
<feature type="transmembrane region" description="Helical" evidence="7">
    <location>
        <begin position="71"/>
        <end position="87"/>
    </location>
</feature>
<proteinExistence type="inferred from homology"/>
<evidence type="ECO:0000256" key="4">
    <source>
        <dbReference type="ARBA" id="ARBA00022692"/>
    </source>
</evidence>
<evidence type="ECO:0000256" key="5">
    <source>
        <dbReference type="ARBA" id="ARBA00022989"/>
    </source>
</evidence>
<dbReference type="OrthoDB" id="9791874at2"/>
<feature type="domain" description="Glycine transporter" evidence="8">
    <location>
        <begin position="14"/>
        <end position="86"/>
    </location>
</feature>
<gene>
    <name evidence="9" type="ORF">GA0061077_0513</name>
</gene>
<reference evidence="10" key="1">
    <citation type="submission" date="2016-08" db="EMBL/GenBank/DDBJ databases">
        <authorList>
            <person name="Varghese N."/>
            <person name="Submissions Spin"/>
        </authorList>
    </citation>
    <scope>NUCLEOTIDE SEQUENCE [LARGE SCALE GENOMIC DNA]</scope>
    <source>
        <strain evidence="10">R-52791</strain>
    </source>
</reference>
<dbReference type="InterPro" id="IPR005115">
    <property type="entry name" value="Gly_transporter"/>
</dbReference>
<dbReference type="RefSeq" id="WP_091847334.1">
    <property type="nucleotide sequence ID" value="NZ_FMBL01000001.1"/>
</dbReference>
<keyword evidence="6 7" id="KW-0472">Membrane</keyword>
<keyword evidence="3" id="KW-1003">Cell membrane</keyword>
<evidence type="ECO:0000313" key="9">
    <source>
        <dbReference type="EMBL" id="SCC78971.1"/>
    </source>
</evidence>
<feature type="transmembrane region" description="Helical" evidence="7">
    <location>
        <begin position="93"/>
        <end position="110"/>
    </location>
</feature>
<dbReference type="Pfam" id="PF03458">
    <property type="entry name" value="Gly_transporter"/>
    <property type="match status" value="2"/>
</dbReference>
<feature type="domain" description="Glycine transporter" evidence="8">
    <location>
        <begin position="99"/>
        <end position="173"/>
    </location>
</feature>